<comment type="function">
    <text evidence="1">Probable substrate-specific adapter of CUL3-containing E3 ubiquitin-protein ligases which mediate the ubiquitination and subsequent proteasomal degradation of host target proteins.</text>
</comment>
<dbReference type="Gene3D" id="3.30.710.10">
    <property type="entry name" value="Potassium Channel Kv1.1, Chain A"/>
    <property type="match status" value="1"/>
</dbReference>
<dbReference type="Gene3D" id="2.120.10.80">
    <property type="entry name" value="Kelch-type beta propeller"/>
    <property type="match status" value="1"/>
</dbReference>
<name>A0A1C9KC19_9POXV</name>
<dbReference type="RefSeq" id="YP_009282881.1">
    <property type="nucleotide sequence ID" value="NC_031038.1"/>
</dbReference>
<comment type="subunit">
    <text evidence="3">Interacts (via BTB domain) with host CUL3.</text>
</comment>
<evidence type="ECO:0000256" key="2">
    <source>
        <dbReference type="ARBA" id="ARBA00004192"/>
    </source>
</evidence>
<dbReference type="SUPFAM" id="SSF117281">
    <property type="entry name" value="Kelch motif"/>
    <property type="match status" value="1"/>
</dbReference>
<evidence type="ECO:0000256" key="3">
    <source>
        <dbReference type="ARBA" id="ARBA00011677"/>
    </source>
</evidence>
<feature type="domain" description="BTB" evidence="11">
    <location>
        <begin position="2"/>
        <end position="66"/>
    </location>
</feature>
<reference evidence="12 13" key="1">
    <citation type="journal article" date="2016" name="Virus Genes">
        <title>The genomes of three North American orthopoxviruses.</title>
        <authorList>
            <person name="Smithson C."/>
            <person name="Tang N."/>
            <person name="Sammons S."/>
            <person name="Frace M."/>
            <person name="Batra D."/>
            <person name="Li Y."/>
            <person name="Emerson G.L."/>
            <person name="Carroll D.S."/>
            <person name="Upton C."/>
        </authorList>
    </citation>
    <scope>NUCLEOTIDE SEQUENCE [LARGE SCALE GENOMIC DNA]</scope>
    <source>
        <strain evidence="12 13">WA</strain>
    </source>
</reference>
<accession>A0A1C9KC19</accession>
<dbReference type="InterPro" id="IPR006652">
    <property type="entry name" value="Kelch_1"/>
</dbReference>
<dbReference type="Pfam" id="PF24681">
    <property type="entry name" value="Kelch_KLHDC2_KLHL20_DRC7"/>
    <property type="match status" value="1"/>
</dbReference>
<dbReference type="PANTHER" id="PTHR45632:SF3">
    <property type="entry name" value="KELCH-LIKE PROTEIN 32"/>
    <property type="match status" value="1"/>
</dbReference>
<dbReference type="Gene3D" id="1.25.40.420">
    <property type="match status" value="1"/>
</dbReference>
<evidence type="ECO:0000256" key="4">
    <source>
        <dbReference type="ARBA" id="ARBA00022441"/>
    </source>
</evidence>
<keyword evidence="6" id="KW-0945">Host-virus interaction</keyword>
<evidence type="ECO:0000256" key="8">
    <source>
        <dbReference type="ARBA" id="ARBA00022737"/>
    </source>
</evidence>
<dbReference type="SMART" id="SM00875">
    <property type="entry name" value="BACK"/>
    <property type="match status" value="1"/>
</dbReference>
<dbReference type="GO" id="GO:0039648">
    <property type="term" value="P:symbiont-mediated perturbation of host ubiquitin-like protein modification"/>
    <property type="evidence" value="ECO:0007669"/>
    <property type="project" value="UniProtKB-KW"/>
</dbReference>
<dbReference type="GO" id="GO:0030430">
    <property type="term" value="C:host cell cytoplasm"/>
    <property type="evidence" value="ECO:0007669"/>
    <property type="project" value="UniProtKB-SubCell"/>
</dbReference>
<evidence type="ECO:0000256" key="10">
    <source>
        <dbReference type="ARBA" id="ARBA00023200"/>
    </source>
</evidence>
<keyword evidence="4" id="KW-0880">Kelch repeat</keyword>
<dbReference type="Pfam" id="PF07707">
    <property type="entry name" value="BACK"/>
    <property type="match status" value="1"/>
</dbReference>
<keyword evidence="13" id="KW-1185">Reference proteome</keyword>
<dbReference type="KEGG" id="vg:29057765"/>
<evidence type="ECO:0000256" key="7">
    <source>
        <dbReference type="ARBA" id="ARBA00022662"/>
    </source>
</evidence>
<dbReference type="SMART" id="SM00612">
    <property type="entry name" value="Kelch"/>
    <property type="match status" value="3"/>
</dbReference>
<keyword evidence="9" id="KW-0833">Ubl conjugation pathway</keyword>
<evidence type="ECO:0000256" key="9">
    <source>
        <dbReference type="ARBA" id="ARBA00022786"/>
    </source>
</evidence>
<dbReference type="InterPro" id="IPR000210">
    <property type="entry name" value="BTB/POZ_dom"/>
</dbReference>
<gene>
    <name evidence="12" type="ORF">SKPV-WA-187</name>
</gene>
<keyword evidence="7" id="KW-1130">Modulation of host ubiquitin pathway by virus</keyword>
<dbReference type="SUPFAM" id="SSF54695">
    <property type="entry name" value="POZ domain"/>
    <property type="match status" value="1"/>
</dbReference>
<organism evidence="12 13">
    <name type="scientific">Skunkpox virus</name>
    <dbReference type="NCBI Taxonomy" id="160796"/>
    <lineage>
        <taxon>Viruses</taxon>
        <taxon>Varidnaviria</taxon>
        <taxon>Bamfordvirae</taxon>
        <taxon>Nucleocytoviricota</taxon>
        <taxon>Pokkesviricetes</taxon>
        <taxon>Chitovirales</taxon>
        <taxon>Poxviridae</taxon>
        <taxon>Chordopoxvirinae</taxon>
        <taxon>Orthopoxvirus</taxon>
        <taxon>Orthopoxvirus skunkpox</taxon>
    </lineage>
</organism>
<dbReference type="PROSITE" id="PS50097">
    <property type="entry name" value="BTB"/>
    <property type="match status" value="1"/>
</dbReference>
<protein>
    <submittedName>
        <fullName evidence="12">Kelch-like protein</fullName>
    </submittedName>
</protein>
<evidence type="ECO:0000256" key="6">
    <source>
        <dbReference type="ARBA" id="ARBA00022581"/>
    </source>
</evidence>
<dbReference type="GeneID" id="29057765"/>
<comment type="subcellular location">
    <subcellularLocation>
        <location evidence="2">Host cytoplasm</location>
    </subcellularLocation>
</comment>
<dbReference type="PANTHER" id="PTHR45632">
    <property type="entry name" value="LD33804P"/>
    <property type="match status" value="1"/>
</dbReference>
<sequence>MDSITITVGQSVISSNIYTLINKSTYFAEVLKCGYNTNDITLYDFQEDAIVKVIQFINTDIVKIESIKDAESMIYHSRQLGVESLMNQCQIYLLNVLSITNCLEIYRLIHMYSLTYIYNEVRNFMLDNILTIYLDPDFIYLPKYVIIDLLSDDYVNVFNEDNIVKIIYKYISSDIYKDISDILPVVRWNYLSSEWLDDMEWKLGNVDKTTTHKKRCYCGIITVNYNNDKGLLIISKHNSNLESEFIFSIKTDIYDKFETIYLNKKIYIIGGIKLNGESSNQVLSIDIVTKKLTIEPPLNDKKISAATAVINGRIYVIGGRDGQNYLNTVESWRPGERKWRYEIPINYKRSDCAAVSVNNTIFVTGGMFVNDNNDVVVINNMEKIVIGKESQWSVIEMPMAKVYHGIQTTFGMLYLAGGLYAAIGQHSNTETNNISCYNPRTNKWFDISYTNCKRPNASLCKLNNVFYIFSQATGNVEKYDGEWKIVHSNLPAIKACSTSPY</sequence>
<evidence type="ECO:0000313" key="13">
    <source>
        <dbReference type="Proteomes" id="UP000201873"/>
    </source>
</evidence>
<keyword evidence="10" id="KW-1035">Host cytoplasm</keyword>
<evidence type="ECO:0000256" key="5">
    <source>
        <dbReference type="ARBA" id="ARBA00022489"/>
    </source>
</evidence>
<keyword evidence="8" id="KW-0677">Repeat</keyword>
<dbReference type="InterPro" id="IPR015915">
    <property type="entry name" value="Kelch-typ_b-propeller"/>
</dbReference>
<evidence type="ECO:0000259" key="11">
    <source>
        <dbReference type="PROSITE" id="PS50097"/>
    </source>
</evidence>
<proteinExistence type="predicted"/>
<dbReference type="InterPro" id="IPR011333">
    <property type="entry name" value="SKP1/BTB/POZ_sf"/>
</dbReference>
<keyword evidence="5" id="KW-1123">Modulation of host E3 ubiquitin ligases by virus</keyword>
<dbReference type="InterPro" id="IPR011705">
    <property type="entry name" value="BACK"/>
</dbReference>
<dbReference type="OrthoDB" id="3226at10239"/>
<evidence type="ECO:0000256" key="1">
    <source>
        <dbReference type="ARBA" id="ARBA00003454"/>
    </source>
</evidence>
<dbReference type="EMBL" id="KU749310">
    <property type="protein sequence ID" value="AOP31666.1"/>
    <property type="molecule type" value="Genomic_DNA"/>
</dbReference>
<dbReference type="Proteomes" id="UP000201873">
    <property type="component" value="Segment"/>
</dbReference>
<evidence type="ECO:0000313" key="12">
    <source>
        <dbReference type="EMBL" id="AOP31666.1"/>
    </source>
</evidence>